<name>A0A5C5UN28_9CORY</name>
<gene>
    <name evidence="1" type="ORF">FRX94_03950</name>
</gene>
<proteinExistence type="predicted"/>
<accession>A0A5C5UN28</accession>
<keyword evidence="2" id="KW-1185">Reference proteome</keyword>
<dbReference type="RefSeq" id="WP_146323830.1">
    <property type="nucleotide sequence ID" value="NZ_BAABLR010000005.1"/>
</dbReference>
<organism evidence="1 2">
    <name type="scientific">Corynebacterium canis</name>
    <dbReference type="NCBI Taxonomy" id="679663"/>
    <lineage>
        <taxon>Bacteria</taxon>
        <taxon>Bacillati</taxon>
        <taxon>Actinomycetota</taxon>
        <taxon>Actinomycetes</taxon>
        <taxon>Mycobacteriales</taxon>
        <taxon>Corynebacteriaceae</taxon>
        <taxon>Corynebacterium</taxon>
    </lineage>
</organism>
<evidence type="ECO:0000313" key="2">
    <source>
        <dbReference type="Proteomes" id="UP000320791"/>
    </source>
</evidence>
<sequence>MDIKIGFSDSARELVVVSNQTQDEVLALVTAAVADDAGVLQLADDKGRQYVVRNSRIAYVEVGKNQARQVGFAG</sequence>
<protein>
    <submittedName>
        <fullName evidence="1">DUF3107 domain-containing protein</fullName>
    </submittedName>
</protein>
<reference evidence="1 2" key="1">
    <citation type="submission" date="2019-08" db="EMBL/GenBank/DDBJ databases">
        <authorList>
            <person name="Lei W."/>
        </authorList>
    </citation>
    <scope>NUCLEOTIDE SEQUENCE [LARGE SCALE GENOMIC DNA]</scope>
    <source>
        <strain evidence="1 2">CCUG 58627</strain>
    </source>
</reference>
<evidence type="ECO:0000313" key="1">
    <source>
        <dbReference type="EMBL" id="TWT26765.1"/>
    </source>
</evidence>
<dbReference type="Pfam" id="PF11305">
    <property type="entry name" value="DUF3107"/>
    <property type="match status" value="1"/>
</dbReference>
<dbReference type="Proteomes" id="UP000320791">
    <property type="component" value="Unassembled WGS sequence"/>
</dbReference>
<dbReference type="InterPro" id="IPR021456">
    <property type="entry name" value="DUF3107"/>
</dbReference>
<dbReference type="AlphaFoldDB" id="A0A5C5UN28"/>
<dbReference type="OrthoDB" id="3268468at2"/>
<comment type="caution">
    <text evidence="1">The sequence shown here is derived from an EMBL/GenBank/DDBJ whole genome shotgun (WGS) entry which is preliminary data.</text>
</comment>
<dbReference type="EMBL" id="VOHM01000006">
    <property type="protein sequence ID" value="TWT26765.1"/>
    <property type="molecule type" value="Genomic_DNA"/>
</dbReference>